<evidence type="ECO:0000313" key="1">
    <source>
        <dbReference type="EMBL" id="MDZ5760159.1"/>
    </source>
</evidence>
<dbReference type="RefSeq" id="WP_322809598.1">
    <property type="nucleotide sequence ID" value="NZ_JAVBVO010000005.1"/>
</dbReference>
<gene>
    <name evidence="1" type="ORF">RAK27_16095</name>
</gene>
<dbReference type="EMBL" id="JAVBVO010000005">
    <property type="protein sequence ID" value="MDZ5760159.1"/>
    <property type="molecule type" value="Genomic_DNA"/>
</dbReference>
<reference evidence="1" key="1">
    <citation type="submission" date="2023-08" db="EMBL/GenBank/DDBJ databases">
        <title>Genomic characterization of piscicolin 126 produced by Carnobacterium maltaromaticum CM22 strain isolated from salmon (Salmo salar).</title>
        <authorList>
            <person name="Gonzalez-Gragera E."/>
            <person name="Garcia-Lopez J.D."/>
            <person name="Teso-Perez C."/>
            <person name="Gimenez-Hernandez I."/>
            <person name="Peralta-Sanchez J.M."/>
            <person name="Valdivia E."/>
            <person name="Montalban-Lopez M."/>
            <person name="Martin-Platero A.M."/>
            <person name="Banos A."/>
            <person name="Martinez-Bueno M."/>
        </authorList>
    </citation>
    <scope>NUCLEOTIDE SEQUENCE</scope>
    <source>
        <strain evidence="1">CM22</strain>
    </source>
</reference>
<dbReference type="AlphaFoldDB" id="A0AAW9JZV8"/>
<evidence type="ECO:0000313" key="2">
    <source>
        <dbReference type="Proteomes" id="UP001290462"/>
    </source>
</evidence>
<protein>
    <recommendedName>
        <fullName evidence="3">LXG domain-containing protein</fullName>
    </recommendedName>
</protein>
<proteinExistence type="predicted"/>
<evidence type="ECO:0008006" key="3">
    <source>
        <dbReference type="Google" id="ProtNLM"/>
    </source>
</evidence>
<comment type="caution">
    <text evidence="1">The sequence shown here is derived from an EMBL/GenBank/DDBJ whole genome shotgun (WGS) entry which is preliminary data.</text>
</comment>
<accession>A0AAW9JZV8</accession>
<dbReference type="Proteomes" id="UP001290462">
    <property type="component" value="Unassembled WGS sequence"/>
</dbReference>
<name>A0AAW9JZV8_CARML</name>
<sequence length="397" mass="42523">MTIKKLSEDKFSDLLLKWKQTAEISQVSYESIISKSNAIDKIIDSCNLDNKTSLYVGHTNAKNNTTEFSHVISGIGQATNAMLDTMMEGHSKLTNKSIETIAMATTNDNLLNDNLKSRSEELTKAGNVLKQYSTAIKGAKSIDANGLTKGLKKIRIDSGFDKIDGVNEGRNKKILENFRKAFYDGATEFTEAEIAEIIKSNYGDLNEKDLKMLQEYYLYAAIKMQKEVSKGIKITDAAEFISKDGALFIKYIDEDGAIKFWDGSVSLTNPSQSIKLAGNGGISNGTTIVGVSASKSLLKETQDNGSVMSVGNFSARALLGTAGISASLGASVVSISKEYSTENDLTITSVKVSLELLSTSIGAGLSSQGFTASASSGLVGISLTGNIVSKIDINIDM</sequence>
<organism evidence="1 2">
    <name type="scientific">Carnobacterium maltaromaticum</name>
    <name type="common">Carnobacterium piscicola</name>
    <dbReference type="NCBI Taxonomy" id="2751"/>
    <lineage>
        <taxon>Bacteria</taxon>
        <taxon>Bacillati</taxon>
        <taxon>Bacillota</taxon>
        <taxon>Bacilli</taxon>
        <taxon>Lactobacillales</taxon>
        <taxon>Carnobacteriaceae</taxon>
        <taxon>Carnobacterium</taxon>
    </lineage>
</organism>